<sequence>MPKRNLLYGLMVICFTLLIFTWMVRDTLCELHLKRGNTEFAAILACEVKR</sequence>
<evidence type="ECO:0000256" key="2">
    <source>
        <dbReference type="ARBA" id="ARBA00022475"/>
    </source>
</evidence>
<dbReference type="GO" id="GO:0005886">
    <property type="term" value="C:plasma membrane"/>
    <property type="evidence" value="ECO:0007669"/>
    <property type="project" value="UniProtKB-SubCell"/>
</dbReference>
<gene>
    <name evidence="10" type="ORF">CHU32_16395</name>
    <name evidence="9" type="ORF">CHU33_21075</name>
</gene>
<keyword evidence="2" id="KW-1003">Cell membrane</keyword>
<reference evidence="11 12" key="1">
    <citation type="submission" date="2018-01" db="EMBL/GenBank/DDBJ databases">
        <title>Superficieibacter electus gen. nov., sp. nov., an extended-spectrum beta-lactamase possessing member of the Enterobacteriaceae family, isolated from intensive care unit surfaces.</title>
        <authorList>
            <person name="Potter R.F."/>
            <person name="D'Souza A.W."/>
        </authorList>
    </citation>
    <scope>NUCLEOTIDE SEQUENCE [LARGE SCALE GENOMIC DNA]</scope>
    <source>
        <strain evidence="10 12">BP-1</strain>
        <strain evidence="9 11">BP-2</strain>
    </source>
</reference>
<dbReference type="Proteomes" id="UP000237073">
    <property type="component" value="Unassembled WGS sequence"/>
</dbReference>
<dbReference type="EMBL" id="PQGD01000013">
    <property type="protein sequence ID" value="POP46927.1"/>
    <property type="molecule type" value="Genomic_DNA"/>
</dbReference>
<dbReference type="Proteomes" id="UP000247005">
    <property type="component" value="Unassembled WGS sequence"/>
</dbReference>
<evidence type="ECO:0000256" key="6">
    <source>
        <dbReference type="ARBA" id="ARBA00022989"/>
    </source>
</evidence>
<evidence type="ECO:0000256" key="3">
    <source>
        <dbReference type="ARBA" id="ARBA00022519"/>
    </source>
</evidence>
<keyword evidence="5 8" id="KW-0812">Transmembrane</keyword>
<keyword evidence="4" id="KW-1277">Toxin-antitoxin system</keyword>
<evidence type="ECO:0000313" key="9">
    <source>
        <dbReference type="EMBL" id="POP42072.1"/>
    </source>
</evidence>
<dbReference type="AlphaFoldDB" id="A0A2P5GM96"/>
<keyword evidence="7 8" id="KW-0472">Membrane</keyword>
<dbReference type="Pfam" id="PF01848">
    <property type="entry name" value="HOK_GEF"/>
    <property type="match status" value="1"/>
</dbReference>
<organism evidence="10 12">
    <name type="scientific">Superficieibacter electus</name>
    <dbReference type="NCBI Taxonomy" id="2022662"/>
    <lineage>
        <taxon>Bacteria</taxon>
        <taxon>Pseudomonadati</taxon>
        <taxon>Pseudomonadota</taxon>
        <taxon>Gammaproteobacteria</taxon>
        <taxon>Enterobacterales</taxon>
        <taxon>Enterobacteriaceae</taxon>
        <taxon>Superficieibacter</taxon>
    </lineage>
</organism>
<evidence type="ECO:0000313" key="11">
    <source>
        <dbReference type="Proteomes" id="UP000237073"/>
    </source>
</evidence>
<evidence type="ECO:0000313" key="10">
    <source>
        <dbReference type="EMBL" id="POP46927.1"/>
    </source>
</evidence>
<evidence type="ECO:0000256" key="1">
    <source>
        <dbReference type="ARBA" id="ARBA00004377"/>
    </source>
</evidence>
<comment type="similarity">
    <text evidence="8">Belongs to the hok/gef family.</text>
</comment>
<dbReference type="RefSeq" id="WP_103678029.1">
    <property type="nucleotide sequence ID" value="NZ_PQGD01000013.1"/>
</dbReference>
<protein>
    <submittedName>
        <fullName evidence="10">Small toxic polypeptide</fullName>
    </submittedName>
</protein>
<evidence type="ECO:0000313" key="12">
    <source>
        <dbReference type="Proteomes" id="UP000247005"/>
    </source>
</evidence>
<evidence type="ECO:0000256" key="4">
    <source>
        <dbReference type="ARBA" id="ARBA00022649"/>
    </source>
</evidence>
<keyword evidence="3" id="KW-0997">Cell inner membrane</keyword>
<proteinExistence type="inferred from homology"/>
<dbReference type="PROSITE" id="PS00556">
    <property type="entry name" value="HOK_GEF"/>
    <property type="match status" value="1"/>
</dbReference>
<evidence type="ECO:0000256" key="7">
    <source>
        <dbReference type="ARBA" id="ARBA00023136"/>
    </source>
</evidence>
<keyword evidence="6 8" id="KW-1133">Transmembrane helix</keyword>
<evidence type="ECO:0000256" key="5">
    <source>
        <dbReference type="ARBA" id="ARBA00022692"/>
    </source>
</evidence>
<evidence type="ECO:0000256" key="8">
    <source>
        <dbReference type="RuleBase" id="RU221113"/>
    </source>
</evidence>
<dbReference type="InterPro" id="IPR018084">
    <property type="entry name" value="Hok/gef_toxin_CS"/>
</dbReference>
<dbReference type="OrthoDB" id="5880683at2"/>
<dbReference type="PRINTS" id="PR00281">
    <property type="entry name" value="HOKGEFTOXIC"/>
</dbReference>
<comment type="subcellular location">
    <subcellularLocation>
        <location evidence="1 8">Cell inner membrane</location>
        <topology evidence="1 8">Single-pass membrane protein</topology>
    </subcellularLocation>
</comment>
<feature type="transmembrane region" description="Helical" evidence="8">
    <location>
        <begin position="6"/>
        <end position="24"/>
    </location>
</feature>
<accession>A0A2P5GM96</accession>
<dbReference type="EMBL" id="PQGE01000022">
    <property type="protein sequence ID" value="POP42072.1"/>
    <property type="molecule type" value="Genomic_DNA"/>
</dbReference>
<dbReference type="InterPro" id="IPR000021">
    <property type="entry name" value="Hok/gef_toxin"/>
</dbReference>
<comment type="caution">
    <text evidence="10">The sequence shown here is derived from an EMBL/GenBank/DDBJ whole genome shotgun (WGS) entry which is preliminary data.</text>
</comment>
<keyword evidence="11" id="KW-1185">Reference proteome</keyword>
<name>A0A2P5GM96_9ENTR</name>